<evidence type="ECO:0000256" key="5">
    <source>
        <dbReference type="SAM" id="Phobius"/>
    </source>
</evidence>
<evidence type="ECO:0000256" key="6">
    <source>
        <dbReference type="SAM" id="SignalP"/>
    </source>
</evidence>
<comment type="caution">
    <text evidence="8">The sequence shown here is derived from an EMBL/GenBank/DDBJ whole genome shotgun (WGS) entry which is preliminary data.</text>
</comment>
<dbReference type="Gene3D" id="1.20.1250.20">
    <property type="entry name" value="MFS general substrate transporter like domains"/>
    <property type="match status" value="1"/>
</dbReference>
<gene>
    <name evidence="8" type="ORF">niasHT_001200</name>
</gene>
<proteinExistence type="predicted"/>
<feature type="chain" id="PRO_5044890846" description="Major facilitator superfamily (MFS) profile domain-containing protein" evidence="6">
    <location>
        <begin position="31"/>
        <end position="252"/>
    </location>
</feature>
<evidence type="ECO:0000256" key="1">
    <source>
        <dbReference type="ARBA" id="ARBA00004141"/>
    </source>
</evidence>
<feature type="transmembrane region" description="Helical" evidence="5">
    <location>
        <begin position="191"/>
        <end position="219"/>
    </location>
</feature>
<feature type="transmembrane region" description="Helical" evidence="5">
    <location>
        <begin position="129"/>
        <end position="147"/>
    </location>
</feature>
<keyword evidence="4 5" id="KW-0472">Membrane</keyword>
<comment type="subcellular location">
    <subcellularLocation>
        <location evidence="1">Membrane</location>
        <topology evidence="1">Multi-pass membrane protein</topology>
    </subcellularLocation>
</comment>
<organism evidence="8 9">
    <name type="scientific">Heterodera trifolii</name>
    <dbReference type="NCBI Taxonomy" id="157864"/>
    <lineage>
        <taxon>Eukaryota</taxon>
        <taxon>Metazoa</taxon>
        <taxon>Ecdysozoa</taxon>
        <taxon>Nematoda</taxon>
        <taxon>Chromadorea</taxon>
        <taxon>Rhabditida</taxon>
        <taxon>Tylenchina</taxon>
        <taxon>Tylenchomorpha</taxon>
        <taxon>Tylenchoidea</taxon>
        <taxon>Heteroderidae</taxon>
        <taxon>Heteroderinae</taxon>
        <taxon>Heterodera</taxon>
    </lineage>
</organism>
<dbReference type="InterPro" id="IPR045263">
    <property type="entry name" value="GLUT"/>
</dbReference>
<dbReference type="PANTHER" id="PTHR23503:SF96">
    <property type="entry name" value="MAJOR FACILITATOR SUPERFAMILY (MFS) PROFILE DOMAIN-CONTAINING PROTEIN"/>
    <property type="match status" value="1"/>
</dbReference>
<dbReference type="InterPro" id="IPR036259">
    <property type="entry name" value="MFS_trans_sf"/>
</dbReference>
<dbReference type="InterPro" id="IPR005828">
    <property type="entry name" value="MFS_sugar_transport-like"/>
</dbReference>
<dbReference type="EMBL" id="JBICBT010000050">
    <property type="protein sequence ID" value="KAL3125123.1"/>
    <property type="molecule type" value="Genomic_DNA"/>
</dbReference>
<accession>A0ABD2MC72</accession>
<dbReference type="InterPro" id="IPR020846">
    <property type="entry name" value="MFS_dom"/>
</dbReference>
<keyword evidence="9" id="KW-1185">Reference proteome</keyword>
<evidence type="ECO:0000259" key="7">
    <source>
        <dbReference type="PROSITE" id="PS50850"/>
    </source>
</evidence>
<evidence type="ECO:0000256" key="2">
    <source>
        <dbReference type="ARBA" id="ARBA00022692"/>
    </source>
</evidence>
<feature type="transmembrane region" description="Helical" evidence="5">
    <location>
        <begin position="40"/>
        <end position="63"/>
    </location>
</feature>
<dbReference type="Pfam" id="PF00083">
    <property type="entry name" value="Sugar_tr"/>
    <property type="match status" value="1"/>
</dbReference>
<evidence type="ECO:0000256" key="3">
    <source>
        <dbReference type="ARBA" id="ARBA00022989"/>
    </source>
</evidence>
<feature type="domain" description="Major facilitator superfamily (MFS) profile" evidence="7">
    <location>
        <begin position="50"/>
        <end position="252"/>
    </location>
</feature>
<dbReference type="Proteomes" id="UP001620626">
    <property type="component" value="Unassembled WGS sequence"/>
</dbReference>
<keyword evidence="6" id="KW-0732">Signal</keyword>
<reference evidence="8 9" key="1">
    <citation type="submission" date="2024-10" db="EMBL/GenBank/DDBJ databases">
        <authorList>
            <person name="Kim D."/>
        </authorList>
    </citation>
    <scope>NUCLEOTIDE SEQUENCE [LARGE SCALE GENOMIC DNA]</scope>
    <source>
        <strain evidence="8">BH-2024</strain>
    </source>
</reference>
<dbReference type="SUPFAM" id="SSF103473">
    <property type="entry name" value="MFS general substrate transporter"/>
    <property type="match status" value="1"/>
</dbReference>
<evidence type="ECO:0000313" key="8">
    <source>
        <dbReference type="EMBL" id="KAL3125123.1"/>
    </source>
</evidence>
<sequence>MHHTVTPFAFSLFPFCCLMVSFSCPSSADAQETPPAQKRRLPPISLFLCSLLVAFGVPFHYGFQLTLISPVQRVMVQFINESVHSHYSVRLDRYDAEAVWGATVASFFAGAIPGALLTQFVADNFGRKFGIVLSNAAIVFCALLLSVSKFLNSIELFVASRFILGFFVTIGIGISSVFLTECSPVQCRGGIGMITGIMIQFGCIVGALLAMPELLVFYYSTTSTTKPSTPPNFTGDKIKVPMPFWTNYVLNK</sequence>
<dbReference type="AlphaFoldDB" id="A0ABD2MC72"/>
<protein>
    <recommendedName>
        <fullName evidence="7">Major facilitator superfamily (MFS) profile domain-containing protein</fullName>
    </recommendedName>
</protein>
<evidence type="ECO:0000256" key="4">
    <source>
        <dbReference type="ARBA" id="ARBA00023136"/>
    </source>
</evidence>
<feature type="signal peptide" evidence="6">
    <location>
        <begin position="1"/>
        <end position="30"/>
    </location>
</feature>
<dbReference type="PROSITE" id="PS50850">
    <property type="entry name" value="MFS"/>
    <property type="match status" value="1"/>
</dbReference>
<dbReference type="GO" id="GO:0016020">
    <property type="term" value="C:membrane"/>
    <property type="evidence" value="ECO:0007669"/>
    <property type="project" value="UniProtKB-SubCell"/>
</dbReference>
<dbReference type="PANTHER" id="PTHR23503">
    <property type="entry name" value="SOLUTE CARRIER FAMILY 2"/>
    <property type="match status" value="1"/>
</dbReference>
<name>A0ABD2MC72_9BILA</name>
<feature type="transmembrane region" description="Helical" evidence="5">
    <location>
        <begin position="98"/>
        <end position="117"/>
    </location>
</feature>
<keyword evidence="3 5" id="KW-1133">Transmembrane helix</keyword>
<evidence type="ECO:0000313" key="9">
    <source>
        <dbReference type="Proteomes" id="UP001620626"/>
    </source>
</evidence>
<feature type="transmembrane region" description="Helical" evidence="5">
    <location>
        <begin position="159"/>
        <end position="179"/>
    </location>
</feature>
<keyword evidence="2 5" id="KW-0812">Transmembrane</keyword>